<dbReference type="EMBL" id="JADILZ010000004">
    <property type="protein sequence ID" value="MBO8477334.1"/>
    <property type="molecule type" value="Genomic_DNA"/>
</dbReference>
<reference evidence="1" key="1">
    <citation type="submission" date="2020-10" db="EMBL/GenBank/DDBJ databases">
        <authorList>
            <person name="Gilroy R."/>
        </authorList>
    </citation>
    <scope>NUCLEOTIDE SEQUENCE</scope>
    <source>
        <strain evidence="1">2478</strain>
    </source>
</reference>
<gene>
    <name evidence="1" type="ORF">IAB80_00280</name>
</gene>
<evidence type="ECO:0000313" key="1">
    <source>
        <dbReference type="EMBL" id="MBO8477334.1"/>
    </source>
</evidence>
<evidence type="ECO:0000313" key="2">
    <source>
        <dbReference type="Proteomes" id="UP000823771"/>
    </source>
</evidence>
<proteinExistence type="predicted"/>
<sequence>MISTAGAAADYNPSYDAEKVNTILTPMPGNRSGISQIVWNSRWYLSYITLDSVEYRFKWIPYSSLEYDEHTGFSYAFAGHIENDGRNYAVRINVFQDGNIRLLLAGLDKLIDVMYLTPDKNWKEVPGTDVFTSDDQDSWEWFVPAVYITGNLKIIDKDRKSVLYEMETVRLKDWNRNTLLDNDKLHFCYYKDGVLVKKYDVNFPEDTAIKDGGFMMHIYTVPNVNIPDEFDQLKIQYKDEVDMLVADLTPDDIKSFRKRGKSGGVTEYELKLVPAETIRSYIESIPGASPADDTPATEYKELFQEPEYTGCG</sequence>
<dbReference type="AlphaFoldDB" id="A0A9D9NKR8"/>
<reference evidence="1" key="2">
    <citation type="journal article" date="2021" name="PeerJ">
        <title>Extensive microbial diversity within the chicken gut microbiome revealed by metagenomics and culture.</title>
        <authorList>
            <person name="Gilroy R."/>
            <person name="Ravi A."/>
            <person name="Getino M."/>
            <person name="Pursley I."/>
            <person name="Horton D.L."/>
            <person name="Alikhan N.F."/>
            <person name="Baker D."/>
            <person name="Gharbi K."/>
            <person name="Hall N."/>
            <person name="Watson M."/>
            <person name="Adriaenssens E.M."/>
            <person name="Foster-Nyarko E."/>
            <person name="Jarju S."/>
            <person name="Secka A."/>
            <person name="Antonio M."/>
            <person name="Oren A."/>
            <person name="Chaudhuri R.R."/>
            <person name="La Ragione R."/>
            <person name="Hildebrand F."/>
            <person name="Pallen M.J."/>
        </authorList>
    </citation>
    <scope>NUCLEOTIDE SEQUENCE</scope>
    <source>
        <strain evidence="1">2478</strain>
    </source>
</reference>
<accession>A0A9D9NKR8</accession>
<dbReference type="Proteomes" id="UP000823771">
    <property type="component" value="Unassembled WGS sequence"/>
</dbReference>
<comment type="caution">
    <text evidence="1">The sequence shown here is derived from an EMBL/GenBank/DDBJ whole genome shotgun (WGS) entry which is preliminary data.</text>
</comment>
<protein>
    <submittedName>
        <fullName evidence="1">Uncharacterized protein</fullName>
    </submittedName>
</protein>
<organism evidence="1 2">
    <name type="scientific">Candidatus Cryptobacteroides excrementipullorum</name>
    <dbReference type="NCBI Taxonomy" id="2840761"/>
    <lineage>
        <taxon>Bacteria</taxon>
        <taxon>Pseudomonadati</taxon>
        <taxon>Bacteroidota</taxon>
        <taxon>Bacteroidia</taxon>
        <taxon>Bacteroidales</taxon>
        <taxon>Candidatus Cryptobacteroides</taxon>
    </lineage>
</organism>
<name>A0A9D9NKR8_9BACT</name>